<dbReference type="SUPFAM" id="SSF52540">
    <property type="entry name" value="P-loop containing nucleoside triphosphate hydrolases"/>
    <property type="match status" value="1"/>
</dbReference>
<dbReference type="PANTHER" id="PTHR11669">
    <property type="entry name" value="REPLICATION FACTOR C / DNA POLYMERASE III GAMMA-TAU SUBUNIT"/>
    <property type="match status" value="1"/>
</dbReference>
<organism evidence="1 2">
    <name type="scientific">Shiella aurantiaca</name>
    <dbReference type="NCBI Taxonomy" id="3058365"/>
    <lineage>
        <taxon>Bacteria</taxon>
        <taxon>Pseudomonadati</taxon>
        <taxon>Bacteroidota</taxon>
        <taxon>Cytophagia</taxon>
        <taxon>Cytophagales</taxon>
        <taxon>Shiellaceae</taxon>
        <taxon>Shiella</taxon>
    </lineage>
</organism>
<dbReference type="Pfam" id="PF13177">
    <property type="entry name" value="DNA_pol3_delta2"/>
    <property type="match status" value="1"/>
</dbReference>
<reference evidence="1" key="1">
    <citation type="submission" date="2023-06" db="EMBL/GenBank/DDBJ databases">
        <title>Cytophagales bacterium Strain LB-30, isolated from soil.</title>
        <authorList>
            <person name="Liu B."/>
        </authorList>
    </citation>
    <scope>NUCLEOTIDE SEQUENCE</scope>
    <source>
        <strain evidence="1">LB-30</strain>
    </source>
</reference>
<proteinExistence type="predicted"/>
<comment type="caution">
    <text evidence="1">The sequence shown here is derived from an EMBL/GenBank/DDBJ whole genome shotgun (WGS) entry which is preliminary data.</text>
</comment>
<dbReference type="Proteomes" id="UP001168552">
    <property type="component" value="Unassembled WGS sequence"/>
</dbReference>
<gene>
    <name evidence="1" type="ORF">QWY31_03340</name>
</gene>
<dbReference type="EMBL" id="JAUHJS010000002">
    <property type="protein sequence ID" value="MDN4164518.1"/>
    <property type="molecule type" value="Genomic_DNA"/>
</dbReference>
<protein>
    <submittedName>
        <fullName evidence="1">DNA polymerase III subunit delta</fullName>
    </submittedName>
</protein>
<dbReference type="RefSeq" id="WP_320003047.1">
    <property type="nucleotide sequence ID" value="NZ_JAUHJS010000002.1"/>
</dbReference>
<evidence type="ECO:0000313" key="2">
    <source>
        <dbReference type="Proteomes" id="UP001168552"/>
    </source>
</evidence>
<name>A0ABT8F240_9BACT</name>
<dbReference type="InterPro" id="IPR050238">
    <property type="entry name" value="DNA_Rep/Repair_Clamp_Loader"/>
</dbReference>
<sequence>MLFSDIPGNEKVKGQLIAAYARNHVAHAQLFSTQVGGAGLAMALAFATFLNCENKQENDACGSCASCHKNAKLIHPDVHFVYPVANFEKKEISTHYLPEWRSFVLSQPFSDEVKWAQHAGIENKQINIAREESRQVVQHLSLKPVEGGYKFMLIWLPEYMNSSSANAILKILEEPPAKTIFLLVTQEAENLLTTIRSRTQMVQILPFTDEEVANHLIKTKELSPDKARHIAQMVEGNMSQALSLSAELEDQRTLVVHDWLRLCYAMAVQELVPLADQFAQMNKTAQKALLNYGLSLMRDSLIALSGSDSLLKSSEEDKAFISRFKTVLSLEKIEAISKAMDQALYHSERNANAKILFLGLSLELSAIFKSA</sequence>
<dbReference type="InterPro" id="IPR027417">
    <property type="entry name" value="P-loop_NTPase"/>
</dbReference>
<keyword evidence="2" id="KW-1185">Reference proteome</keyword>
<evidence type="ECO:0000313" key="1">
    <source>
        <dbReference type="EMBL" id="MDN4164518.1"/>
    </source>
</evidence>
<dbReference type="Gene3D" id="3.40.50.300">
    <property type="entry name" value="P-loop containing nucleotide triphosphate hydrolases"/>
    <property type="match status" value="1"/>
</dbReference>
<dbReference type="PANTHER" id="PTHR11669:SF8">
    <property type="entry name" value="DNA POLYMERASE III SUBUNIT DELTA"/>
    <property type="match status" value="1"/>
</dbReference>
<accession>A0ABT8F240</accession>